<dbReference type="PRINTS" id="PR02082">
    <property type="entry name" value="GLC7IP4"/>
</dbReference>
<dbReference type="Proteomes" id="UP000094389">
    <property type="component" value="Unassembled WGS sequence"/>
</dbReference>
<dbReference type="AlphaFoldDB" id="A0A1E4RVX9"/>
<dbReference type="GeneID" id="30990269"/>
<dbReference type="GO" id="GO:0008157">
    <property type="term" value="F:protein phosphatase 1 binding"/>
    <property type="evidence" value="ECO:0007669"/>
    <property type="project" value="InterPro"/>
</dbReference>
<feature type="compositionally biased region" description="Low complexity" evidence="1">
    <location>
        <begin position="663"/>
        <end position="681"/>
    </location>
</feature>
<feature type="compositionally biased region" description="Polar residues" evidence="1">
    <location>
        <begin position="751"/>
        <end position="769"/>
    </location>
</feature>
<feature type="region of interest" description="Disordered" evidence="1">
    <location>
        <begin position="892"/>
        <end position="936"/>
    </location>
</feature>
<feature type="compositionally biased region" description="Polar residues" evidence="1">
    <location>
        <begin position="904"/>
        <end position="923"/>
    </location>
</feature>
<organism evidence="2 3">
    <name type="scientific">Cyberlindnera jadinii (strain ATCC 18201 / CBS 1600 / BCRC 20928 / JCM 3617 / NBRC 0987 / NRRL Y-1542)</name>
    <name type="common">Torula yeast</name>
    <name type="synonym">Candida utilis</name>
    <dbReference type="NCBI Taxonomy" id="983966"/>
    <lineage>
        <taxon>Eukaryota</taxon>
        <taxon>Fungi</taxon>
        <taxon>Dikarya</taxon>
        <taxon>Ascomycota</taxon>
        <taxon>Saccharomycotina</taxon>
        <taxon>Saccharomycetes</taxon>
        <taxon>Phaffomycetales</taxon>
        <taxon>Phaffomycetaceae</taxon>
        <taxon>Cyberlindnera</taxon>
    </lineage>
</organism>
<protein>
    <submittedName>
        <fullName evidence="2">Uncharacterized protein</fullName>
    </submittedName>
</protein>
<accession>A0A1E4RVX9</accession>
<dbReference type="OrthoDB" id="3980808at2759"/>
<sequence length="936" mass="102632">MSLGAAAAAQASTPAMRGGILLDGYDARIVEFQCGMRKLQVLQTHLRALAIKVKACKGESVPLIHYIVTLATGATQVNDQLRKRLESVNRLECLRDRRKLVPHVNTSPVSVDLEDSSEPVCPYTSDADYAQLLDDLTLIAENGVAIYQEKLKQSLTERDVARKPDATHRPIPLDFSSFADVIEPLEVMTLSQFVRGAEETGIQKLKSTRAFLDAVEKTTKNIGSYVDVVVKTKAKLTEASIQRLPSWAYTLHRIVASIFKLSELYAILRRFGRELYIPRKQDFHSAKLLHKNTKWQNILNECEEYLVNSKKNELMLLVLSKVTRSGSQFPLKASTIQEMIPPLNHSYNLVIKLISVLRDLLKGWEEVGFSEQPSELKAGTGKKLTVLFKPDKGKQPKEITAVQQRDKERAFTIERINQQGTSTKVRAGSLTTATTNQLVRSASVAATRARAGSNPPIMCTSPFSTTTRSRSGSNASVASSSSTSSQLNSLRENCTTASRSTQESPTVLSRTPSNQRRVRPQSVYSNAAFDIRTQLRRQEKLKANTPSPPTESPKPNGSATRLKRSSSLQQPPNSMRKATMVNAAAAGALLSQTEKQTTVLRHSSLKSPAELAKSKNSSPENRQPSPPKHRLTANGTQRILPTDQMKTVVESNDVPNLSELKISSSTRSDTNTSSRGSSNSTPRVIPKASQKVRTVISPKVTSKSTPKVISRTTQKETPESTSNSTPTVLSPPKSPELTPATVIMKRDDSTDSSGSIQPTPETLTPTVTNEDYDITPTKSNSKIDFYPDLMPLKPSESPSAKPMNKSIPSGEASSTPELVESSTASESSLEDEPPEPKKITKRVRFIGVPPLLPEPKPKRKGWAHPPSTLSIQKARTGLSVAAAALQQERMAFSRSKQGGFGAFDNSTNASDRMMNSITASSSQKRWRIGGKLRDRF</sequence>
<feature type="compositionally biased region" description="Polar residues" evidence="1">
    <location>
        <begin position="811"/>
        <end position="824"/>
    </location>
</feature>
<feature type="compositionally biased region" description="Polar residues" evidence="1">
    <location>
        <begin position="553"/>
        <end position="573"/>
    </location>
</feature>
<keyword evidence="3" id="KW-1185">Reference proteome</keyword>
<dbReference type="GO" id="GO:0019888">
    <property type="term" value="F:protein phosphatase regulator activity"/>
    <property type="evidence" value="ECO:0007669"/>
    <property type="project" value="InterPro"/>
</dbReference>
<dbReference type="GO" id="GO:0005737">
    <property type="term" value="C:cytoplasm"/>
    <property type="evidence" value="ECO:0007669"/>
    <property type="project" value="InterPro"/>
</dbReference>
<dbReference type="OMA" id="IAMNERS"/>
<feature type="compositionally biased region" description="Polar residues" evidence="1">
    <location>
        <begin position="699"/>
        <end position="712"/>
    </location>
</feature>
<name>A0A1E4RVX9_CYBJN</name>
<feature type="region of interest" description="Disordered" evidence="1">
    <location>
        <begin position="593"/>
        <end position="866"/>
    </location>
</feature>
<evidence type="ECO:0000256" key="1">
    <source>
        <dbReference type="SAM" id="MobiDB-lite"/>
    </source>
</evidence>
<feature type="compositionally biased region" description="Polar residues" evidence="1">
    <location>
        <begin position="614"/>
        <end position="623"/>
    </location>
</feature>
<evidence type="ECO:0000313" key="3">
    <source>
        <dbReference type="Proteomes" id="UP000094389"/>
    </source>
</evidence>
<dbReference type="STRING" id="983966.A0A1E4RVX9"/>
<dbReference type="InterPro" id="IPR026241">
    <property type="entry name" value="GIP4"/>
</dbReference>
<feature type="compositionally biased region" description="Low complexity" evidence="1">
    <location>
        <begin position="460"/>
        <end position="490"/>
    </location>
</feature>
<reference evidence="2 3" key="1">
    <citation type="journal article" date="2016" name="Proc. Natl. Acad. Sci. U.S.A.">
        <title>Comparative genomics of biotechnologically important yeasts.</title>
        <authorList>
            <person name="Riley R."/>
            <person name="Haridas S."/>
            <person name="Wolfe K.H."/>
            <person name="Lopes M.R."/>
            <person name="Hittinger C.T."/>
            <person name="Goeker M."/>
            <person name="Salamov A.A."/>
            <person name="Wisecaver J.H."/>
            <person name="Long T.M."/>
            <person name="Calvey C.H."/>
            <person name="Aerts A.L."/>
            <person name="Barry K.W."/>
            <person name="Choi C."/>
            <person name="Clum A."/>
            <person name="Coughlan A.Y."/>
            <person name="Deshpande S."/>
            <person name="Douglass A.P."/>
            <person name="Hanson S.J."/>
            <person name="Klenk H.-P."/>
            <person name="LaButti K.M."/>
            <person name="Lapidus A."/>
            <person name="Lindquist E.A."/>
            <person name="Lipzen A.M."/>
            <person name="Meier-Kolthoff J.P."/>
            <person name="Ohm R.A."/>
            <person name="Otillar R.P."/>
            <person name="Pangilinan J.L."/>
            <person name="Peng Y."/>
            <person name="Rokas A."/>
            <person name="Rosa C.A."/>
            <person name="Scheuner C."/>
            <person name="Sibirny A.A."/>
            <person name="Slot J.C."/>
            <person name="Stielow J.B."/>
            <person name="Sun H."/>
            <person name="Kurtzman C.P."/>
            <person name="Blackwell M."/>
            <person name="Grigoriev I.V."/>
            <person name="Jeffries T.W."/>
        </authorList>
    </citation>
    <scope>NUCLEOTIDE SEQUENCE [LARGE SCALE GENOMIC DNA]</scope>
    <source>
        <strain evidence="3">ATCC 18201 / CBS 1600 / BCRC 20928 / JCM 3617 / NBRC 0987 / NRRL Y-1542</strain>
    </source>
</reference>
<dbReference type="RefSeq" id="XP_020068274.1">
    <property type="nucleotide sequence ID" value="XM_020215873.1"/>
</dbReference>
<feature type="compositionally biased region" description="Polar residues" evidence="1">
    <location>
        <begin position="491"/>
        <end position="515"/>
    </location>
</feature>
<gene>
    <name evidence="2" type="ORF">CYBJADRAFT_169631</name>
</gene>
<dbReference type="EMBL" id="KV453943">
    <property type="protein sequence ID" value="ODV71235.1"/>
    <property type="molecule type" value="Genomic_DNA"/>
</dbReference>
<evidence type="ECO:0000313" key="2">
    <source>
        <dbReference type="EMBL" id="ODV71235.1"/>
    </source>
</evidence>
<proteinExistence type="predicted"/>
<feature type="region of interest" description="Disordered" evidence="1">
    <location>
        <begin position="446"/>
        <end position="575"/>
    </location>
</feature>